<keyword evidence="5" id="KW-1185">Reference proteome</keyword>
<dbReference type="Pfam" id="PF01165">
    <property type="entry name" value="Ribosomal_S21"/>
    <property type="match status" value="1"/>
</dbReference>
<dbReference type="Gene3D" id="1.20.5.1150">
    <property type="entry name" value="Ribosomal protein S8"/>
    <property type="match status" value="1"/>
</dbReference>
<evidence type="ECO:0000256" key="2">
    <source>
        <dbReference type="ARBA" id="ARBA00022980"/>
    </source>
</evidence>
<protein>
    <submittedName>
        <fullName evidence="4">Mitochondrial ribosomal protein S21</fullName>
    </submittedName>
</protein>
<dbReference type="Ensembl" id="ENSLLTT00000007748.1">
    <property type="protein sequence ID" value="ENSLLTP00000007469.1"/>
    <property type="gene ID" value="ENSLLTG00000005663.1"/>
</dbReference>
<name>A0A8C5RUH2_LATLA</name>
<dbReference type="PANTHER" id="PTHR21109">
    <property type="entry name" value="MITOCHONDRIAL 28S RIBOSOMAL PROTEIN S21"/>
    <property type="match status" value="1"/>
</dbReference>
<sequence length="131" mass="15107">MATGSGAVLRRALPLPPAWGTLPPKSPGFGERRFPIPPEVRRAEMAHHAKFLSRTVMVPGGDVELAYRVLTRVLTMDGVIDHVKRRRYYEKPCQKRRREAYEACRRIYNSEMGKKINFLMRKSRPDPWLGC</sequence>
<evidence type="ECO:0000313" key="4">
    <source>
        <dbReference type="Ensembl" id="ENSLLTP00000007469.1"/>
    </source>
</evidence>
<dbReference type="Proteomes" id="UP000694406">
    <property type="component" value="Unplaced"/>
</dbReference>
<comment type="similarity">
    <text evidence="1">Belongs to the bacterial ribosomal protein bS21 family.</text>
</comment>
<dbReference type="NCBIfam" id="TIGR00030">
    <property type="entry name" value="S21p"/>
    <property type="match status" value="1"/>
</dbReference>
<dbReference type="AlphaFoldDB" id="A0A8C5RUH2"/>
<keyword evidence="3" id="KW-0687">Ribonucleoprotein</keyword>
<keyword evidence="2" id="KW-0689">Ribosomal protein</keyword>
<dbReference type="GeneTree" id="ENSGT00500000045038"/>
<dbReference type="GO" id="GO:0006412">
    <property type="term" value="P:translation"/>
    <property type="evidence" value="ECO:0007669"/>
    <property type="project" value="InterPro"/>
</dbReference>
<proteinExistence type="inferred from homology"/>
<dbReference type="InterPro" id="IPR001911">
    <property type="entry name" value="Ribosomal_bS21"/>
</dbReference>
<dbReference type="GO" id="GO:0005763">
    <property type="term" value="C:mitochondrial small ribosomal subunit"/>
    <property type="evidence" value="ECO:0007669"/>
    <property type="project" value="Ensembl"/>
</dbReference>
<evidence type="ECO:0000256" key="3">
    <source>
        <dbReference type="ARBA" id="ARBA00023274"/>
    </source>
</evidence>
<reference evidence="4" key="1">
    <citation type="submission" date="2025-08" db="UniProtKB">
        <authorList>
            <consortium name="Ensembl"/>
        </authorList>
    </citation>
    <scope>IDENTIFICATION</scope>
</reference>
<gene>
    <name evidence="4" type="primary">MRPS21</name>
</gene>
<dbReference type="InterPro" id="IPR038380">
    <property type="entry name" value="Ribosomal_bS21_sf"/>
</dbReference>
<dbReference type="GO" id="GO:0003735">
    <property type="term" value="F:structural constituent of ribosome"/>
    <property type="evidence" value="ECO:0007669"/>
    <property type="project" value="InterPro"/>
</dbReference>
<reference evidence="4" key="2">
    <citation type="submission" date="2025-09" db="UniProtKB">
        <authorList>
            <consortium name="Ensembl"/>
        </authorList>
    </citation>
    <scope>IDENTIFICATION</scope>
</reference>
<organism evidence="4 5">
    <name type="scientific">Laticauda laticaudata</name>
    <name type="common">Blue-ringed sea krait</name>
    <name type="synonym">Blue-lipped sea krait</name>
    <dbReference type="NCBI Taxonomy" id="8630"/>
    <lineage>
        <taxon>Eukaryota</taxon>
        <taxon>Metazoa</taxon>
        <taxon>Chordata</taxon>
        <taxon>Craniata</taxon>
        <taxon>Vertebrata</taxon>
        <taxon>Euteleostomi</taxon>
        <taxon>Lepidosauria</taxon>
        <taxon>Squamata</taxon>
        <taxon>Bifurcata</taxon>
        <taxon>Unidentata</taxon>
        <taxon>Episquamata</taxon>
        <taxon>Toxicofera</taxon>
        <taxon>Serpentes</taxon>
        <taxon>Colubroidea</taxon>
        <taxon>Elapidae</taxon>
        <taxon>Laticaudinae</taxon>
        <taxon>Laticauda</taxon>
    </lineage>
</organism>
<accession>A0A8C5RUH2</accession>
<evidence type="ECO:0000256" key="1">
    <source>
        <dbReference type="ARBA" id="ARBA00006640"/>
    </source>
</evidence>
<dbReference type="PANTHER" id="PTHR21109:SF0">
    <property type="entry name" value="SMALL RIBOSOMAL SUBUNIT PROTEIN BS21M"/>
    <property type="match status" value="1"/>
</dbReference>
<evidence type="ECO:0000313" key="5">
    <source>
        <dbReference type="Proteomes" id="UP000694406"/>
    </source>
</evidence>